<proteinExistence type="predicted"/>
<protein>
    <submittedName>
        <fullName evidence="8">Solute carrier family 34 (Sodium-dependent phosphate cotransporter)</fullName>
    </submittedName>
</protein>
<evidence type="ECO:0000313" key="8">
    <source>
        <dbReference type="EMBL" id="SDK62527.1"/>
    </source>
</evidence>
<reference evidence="8 9" key="1">
    <citation type="submission" date="2016-10" db="EMBL/GenBank/DDBJ databases">
        <authorList>
            <person name="de Groot N.N."/>
        </authorList>
    </citation>
    <scope>NUCLEOTIDE SEQUENCE [LARGE SCALE GENOMIC DNA]</scope>
    <source>
        <strain evidence="8 9">DSM 25186</strain>
    </source>
</reference>
<keyword evidence="2" id="KW-1003">Cell membrane</keyword>
<evidence type="ECO:0000256" key="3">
    <source>
        <dbReference type="ARBA" id="ARBA00022692"/>
    </source>
</evidence>
<dbReference type="GO" id="GO:0005886">
    <property type="term" value="C:plasma membrane"/>
    <property type="evidence" value="ECO:0007669"/>
    <property type="project" value="UniProtKB-SubCell"/>
</dbReference>
<dbReference type="NCBIfam" id="NF037997">
    <property type="entry name" value="Na_Pi_symport"/>
    <property type="match status" value="2"/>
</dbReference>
<accession>A0A1G9DF99</accession>
<feature type="compositionally biased region" description="Polar residues" evidence="6">
    <location>
        <begin position="396"/>
        <end position="405"/>
    </location>
</feature>
<feature type="transmembrane region" description="Helical" evidence="7">
    <location>
        <begin position="101"/>
        <end position="119"/>
    </location>
</feature>
<organism evidence="8 9">
    <name type="scientific">Catalinimonas alkaloidigena</name>
    <dbReference type="NCBI Taxonomy" id="1075417"/>
    <lineage>
        <taxon>Bacteria</taxon>
        <taxon>Pseudomonadati</taxon>
        <taxon>Bacteroidota</taxon>
        <taxon>Cytophagia</taxon>
        <taxon>Cytophagales</taxon>
        <taxon>Catalimonadaceae</taxon>
        <taxon>Catalinimonas</taxon>
    </lineage>
</organism>
<dbReference type="Proteomes" id="UP000198510">
    <property type="component" value="Unassembled WGS sequence"/>
</dbReference>
<dbReference type="AlphaFoldDB" id="A0A1G9DF99"/>
<comment type="subcellular location">
    <subcellularLocation>
        <location evidence="1">Cell membrane</location>
        <topology evidence="1">Multi-pass membrane protein</topology>
    </subcellularLocation>
</comment>
<keyword evidence="5 7" id="KW-0472">Membrane</keyword>
<feature type="transmembrane region" description="Helical" evidence="7">
    <location>
        <begin position="53"/>
        <end position="74"/>
    </location>
</feature>
<evidence type="ECO:0000256" key="5">
    <source>
        <dbReference type="ARBA" id="ARBA00023136"/>
    </source>
</evidence>
<dbReference type="PANTHER" id="PTHR10010:SF46">
    <property type="entry name" value="SODIUM-DEPENDENT PHOSPHATE TRANSPORT PROTEIN 2B"/>
    <property type="match status" value="1"/>
</dbReference>
<evidence type="ECO:0000256" key="6">
    <source>
        <dbReference type="SAM" id="MobiDB-lite"/>
    </source>
</evidence>
<keyword evidence="4 7" id="KW-1133">Transmembrane helix</keyword>
<evidence type="ECO:0000313" key="9">
    <source>
        <dbReference type="Proteomes" id="UP000198510"/>
    </source>
</evidence>
<evidence type="ECO:0000256" key="2">
    <source>
        <dbReference type="ARBA" id="ARBA00022475"/>
    </source>
</evidence>
<feature type="transmembrane region" description="Helical" evidence="7">
    <location>
        <begin position="353"/>
        <end position="374"/>
    </location>
</feature>
<dbReference type="PANTHER" id="PTHR10010">
    <property type="entry name" value="SOLUTE CARRIER FAMILY 34 SODIUM PHOSPHATE , MEMBER 2-RELATED"/>
    <property type="match status" value="1"/>
</dbReference>
<feature type="region of interest" description="Disordered" evidence="6">
    <location>
        <begin position="383"/>
        <end position="405"/>
    </location>
</feature>
<feature type="transmembrane region" description="Helical" evidence="7">
    <location>
        <begin position="21"/>
        <end position="41"/>
    </location>
</feature>
<dbReference type="GO" id="GO:0005436">
    <property type="term" value="F:sodium:phosphate symporter activity"/>
    <property type="evidence" value="ECO:0007669"/>
    <property type="project" value="InterPro"/>
</dbReference>
<evidence type="ECO:0000256" key="1">
    <source>
        <dbReference type="ARBA" id="ARBA00004651"/>
    </source>
</evidence>
<dbReference type="Pfam" id="PF02690">
    <property type="entry name" value="Na_Pi_cotrans"/>
    <property type="match status" value="2"/>
</dbReference>
<dbReference type="EMBL" id="FNFO01000003">
    <property type="protein sequence ID" value="SDK62527.1"/>
    <property type="molecule type" value="Genomic_DNA"/>
</dbReference>
<evidence type="ECO:0000256" key="4">
    <source>
        <dbReference type="ARBA" id="ARBA00022989"/>
    </source>
</evidence>
<dbReference type="InterPro" id="IPR003841">
    <property type="entry name" value="Na/Pi_transpt"/>
</dbReference>
<sequence length="405" mass="44112">MPEAAEDHVVLSSRIKTLLRLLWMAVALYAFLVALESMGSAFRLLNSDIAQEIISVMANPFVSLFIGLLSTAILQSSSTITAMVVAIVASGTISLENAVPIIMGANIGTTVTSTIVSMAHIIREKEFRKAFAAATIHDIFNILTAVILFPLEYYFGLLSHLATDITHLFNTSGGKNIDLAFDVLSVTVSPLAHWLGEAMVGYPLLLVFVSVLLLFFSLQQLSMVMKEVIIGKSRRRFDRYVFGSDFKALLWGTGLTAAIQSSSIITSLTVPLVGTGKVSLKRAFPFIMGANIGTTFTAVLAALPRSEAALSIAFAHVLFNVLGVMIFFPFPFTREIPLRLAQRLSLANARTRSVSFIYLICVFFLIPFLLIYSVEEPSVGNAQRKEKKQTVLPQDANPTATADAH</sequence>
<keyword evidence="9" id="KW-1185">Reference proteome</keyword>
<feature type="transmembrane region" description="Helical" evidence="7">
    <location>
        <begin position="283"/>
        <end position="303"/>
    </location>
</feature>
<dbReference type="GO" id="GO:0044341">
    <property type="term" value="P:sodium-dependent phosphate transport"/>
    <property type="evidence" value="ECO:0007669"/>
    <property type="project" value="InterPro"/>
</dbReference>
<name>A0A1G9DF99_9BACT</name>
<feature type="transmembrane region" description="Helical" evidence="7">
    <location>
        <begin position="309"/>
        <end position="332"/>
    </location>
</feature>
<keyword evidence="3 7" id="KW-0812">Transmembrane</keyword>
<evidence type="ECO:0000256" key="7">
    <source>
        <dbReference type="SAM" id="Phobius"/>
    </source>
</evidence>
<dbReference type="STRING" id="1075417.SAMN05421823_103111"/>
<gene>
    <name evidence="8" type="ORF">SAMN05421823_103111</name>
</gene>
<feature type="transmembrane region" description="Helical" evidence="7">
    <location>
        <begin position="199"/>
        <end position="218"/>
    </location>
</feature>
<feature type="transmembrane region" description="Helical" evidence="7">
    <location>
        <begin position="131"/>
        <end position="151"/>
    </location>
</feature>